<dbReference type="EMBL" id="JAURUE010000001">
    <property type="protein sequence ID" value="MDP9610024.1"/>
    <property type="molecule type" value="Genomic_DNA"/>
</dbReference>
<dbReference type="InterPro" id="IPR005662">
    <property type="entry name" value="GTPase_Era-like"/>
</dbReference>
<dbReference type="SUPFAM" id="SSF52540">
    <property type="entry name" value="P-loop containing nucleoside triphosphate hydrolases"/>
    <property type="match status" value="1"/>
</dbReference>
<dbReference type="GO" id="GO:0005524">
    <property type="term" value="F:ATP binding"/>
    <property type="evidence" value="ECO:0007669"/>
    <property type="project" value="UniProtKB-KW"/>
</dbReference>
<keyword evidence="2" id="KW-0472">Membrane</keyword>
<dbReference type="InterPro" id="IPR027417">
    <property type="entry name" value="P-loop_NTPase"/>
</dbReference>
<feature type="region of interest" description="Disordered" evidence="1">
    <location>
        <begin position="64"/>
        <end position="85"/>
    </location>
</feature>
<dbReference type="Proteomes" id="UP001234880">
    <property type="component" value="Unassembled WGS sequence"/>
</dbReference>
<evidence type="ECO:0000313" key="4">
    <source>
        <dbReference type="EMBL" id="MDP9610024.1"/>
    </source>
</evidence>
<reference evidence="4 5" key="1">
    <citation type="submission" date="2023-07" db="EMBL/GenBank/DDBJ databases">
        <title>Sequencing the genomes of 1000 actinobacteria strains.</title>
        <authorList>
            <person name="Klenk H.-P."/>
        </authorList>
    </citation>
    <scope>NUCLEOTIDE SEQUENCE [LARGE SCALE GENOMIC DNA]</scope>
    <source>
        <strain evidence="4 5">DSM 41600</strain>
    </source>
</reference>
<dbReference type="PANTHER" id="PTHR42698">
    <property type="entry name" value="GTPASE ERA"/>
    <property type="match status" value="1"/>
</dbReference>
<feature type="transmembrane region" description="Helical" evidence="2">
    <location>
        <begin position="559"/>
        <end position="580"/>
    </location>
</feature>
<keyword evidence="2" id="KW-0812">Transmembrane</keyword>
<proteinExistence type="predicted"/>
<accession>A0ABT9KNR5</accession>
<evidence type="ECO:0000256" key="2">
    <source>
        <dbReference type="SAM" id="Phobius"/>
    </source>
</evidence>
<dbReference type="PANTHER" id="PTHR42698:SF1">
    <property type="entry name" value="GTPASE ERA, MITOCHONDRIAL"/>
    <property type="match status" value="1"/>
</dbReference>
<feature type="compositionally biased region" description="Basic and acidic residues" evidence="1">
    <location>
        <begin position="1"/>
        <end position="11"/>
    </location>
</feature>
<keyword evidence="4" id="KW-0547">Nucleotide-binding</keyword>
<evidence type="ECO:0000256" key="1">
    <source>
        <dbReference type="SAM" id="MobiDB-lite"/>
    </source>
</evidence>
<sequence>MVPAPEDHDGNEGGGGDRAAAGRHTWDDGLIARRAHRWAGGRAAGRPGRPARAVDAVDAVGAGRPEEAAPGLSGGPADFPGERAGRRAFGGPPYAVYEAGARSFATGTLRPRLEALRQLVGLSRSRLEGRTLAGAARVLDEADARARHPYGHTVVAVAGATGSGKSTLFNALAGAPLSEAGIRRPTTATPLACAWTDHADGLLDRLGIPAVDRRNPGYPYDPALRGLVLLDLPDHDSAAPGHRERVDRLLGLVDAVVWVVDPEKYADAVLHERYLRPLAGYAEVTFVVLNQVDRLPGEAADQVLDDLRRLLDEDGLALGEHGEPGAAVLALSALTGEGVGELREMLGRLTTECGAAERRLSADVDGTMTRLRPQYVADAGPVGLTGRARAEFEDRLAEAAGAAAAGRAAERAWLRDAEWACGTPWGRLRGRAGRAPAGGPRDSGAAERTEIPGARAVAAEAVTARPAVEEAVRTLADEAATGLPGPWAQAVREAAGWGGTGLAEGIDEAVAAVAADRRPVRPVWWSMVAVVQMTVLVVQVVGVLWLLGAVAGVFGGPRWWMAALLVAGGAAVGPALAWGSRVAARGPARRHGQSVEDRLREAAAGCGRRRVLAPVEAELARYGEVRAQYVVAAGGA</sequence>
<gene>
    <name evidence="4" type="ORF">JOF35_002301</name>
</gene>
<dbReference type="InterPro" id="IPR006073">
    <property type="entry name" value="GTP-bd"/>
</dbReference>
<keyword evidence="2" id="KW-1133">Transmembrane helix</keyword>
<evidence type="ECO:0000313" key="5">
    <source>
        <dbReference type="Proteomes" id="UP001234880"/>
    </source>
</evidence>
<protein>
    <submittedName>
        <fullName evidence="4">Energy-coupling factor transporter ATP-binding protein EcfA2</fullName>
    </submittedName>
</protein>
<dbReference type="RefSeq" id="WP_370595023.1">
    <property type="nucleotide sequence ID" value="NZ_JAURUE010000001.1"/>
</dbReference>
<name>A0ABT9KNR5_9ACTN</name>
<keyword evidence="4" id="KW-0067">ATP-binding</keyword>
<evidence type="ECO:0000259" key="3">
    <source>
        <dbReference type="Pfam" id="PF01926"/>
    </source>
</evidence>
<dbReference type="Pfam" id="PF01926">
    <property type="entry name" value="MMR_HSR1"/>
    <property type="match status" value="1"/>
</dbReference>
<feature type="transmembrane region" description="Helical" evidence="2">
    <location>
        <begin position="523"/>
        <end position="547"/>
    </location>
</feature>
<dbReference type="Gene3D" id="3.40.50.300">
    <property type="entry name" value="P-loop containing nucleotide triphosphate hydrolases"/>
    <property type="match status" value="1"/>
</dbReference>
<comment type="caution">
    <text evidence="4">The sequence shown here is derived from an EMBL/GenBank/DDBJ whole genome shotgun (WGS) entry which is preliminary data.</text>
</comment>
<keyword evidence="5" id="KW-1185">Reference proteome</keyword>
<feature type="region of interest" description="Disordered" evidence="1">
    <location>
        <begin position="1"/>
        <end position="23"/>
    </location>
</feature>
<organism evidence="4 5">
    <name type="scientific">Streptomyces demainii</name>
    <dbReference type="NCBI Taxonomy" id="588122"/>
    <lineage>
        <taxon>Bacteria</taxon>
        <taxon>Bacillati</taxon>
        <taxon>Actinomycetota</taxon>
        <taxon>Actinomycetes</taxon>
        <taxon>Kitasatosporales</taxon>
        <taxon>Streptomycetaceae</taxon>
        <taxon>Streptomyces</taxon>
    </lineage>
</organism>
<feature type="domain" description="G" evidence="3">
    <location>
        <begin position="155"/>
        <end position="268"/>
    </location>
</feature>